<sequence length="329" mass="37928">MYLLRLVYLILIAACTFSISAQGRKQYIVLDPGTELYLFPEKKSEVLRKLSFGEILSAENQKEADSKFQLLTDKDGLTGWADSRSLFRMGSKGSYPVITKAIEKLLYQDSGPNELESVFTYLTKIEEGPIFQGNEYLFLKIRRLVVLQRYAEVLQSPEYRSKSRQKLEDLLKNNPTELGVYSKTGTWTDILSNAPEGSKLKVRPETFWKVAEAYPNSKPGDFAAYLAVKYTPEIRCGRDPICVLQDEESRRLKYLLLQPNGNYAPIFSSHLEKRLLHFSKDRETLVCDTKLPKESVLKNFRNKVQELPSRYGKKFYSKLKVIEEECLKK</sequence>
<evidence type="ECO:0008006" key="3">
    <source>
        <dbReference type="Google" id="ProtNLM"/>
    </source>
</evidence>
<protein>
    <recommendedName>
        <fullName evidence="3">SH3 domain-containing protein</fullName>
    </recommendedName>
</protein>
<proteinExistence type="predicted"/>
<accession>A0A2M9XEX5</accession>
<name>A0A2M9XEX5_9LEPT</name>
<evidence type="ECO:0000313" key="2">
    <source>
        <dbReference type="Proteomes" id="UP000232196"/>
    </source>
</evidence>
<dbReference type="Proteomes" id="UP000232196">
    <property type="component" value="Unassembled WGS sequence"/>
</dbReference>
<gene>
    <name evidence="1" type="ORF">CH357_06665</name>
</gene>
<organism evidence="1 2">
    <name type="scientific">Leptospira hartskeerlii</name>
    <dbReference type="NCBI Taxonomy" id="2023177"/>
    <lineage>
        <taxon>Bacteria</taxon>
        <taxon>Pseudomonadati</taxon>
        <taxon>Spirochaetota</taxon>
        <taxon>Spirochaetia</taxon>
        <taxon>Leptospirales</taxon>
        <taxon>Leptospiraceae</taxon>
        <taxon>Leptospira</taxon>
    </lineage>
</organism>
<evidence type="ECO:0000313" key="1">
    <source>
        <dbReference type="EMBL" id="PJZ26179.1"/>
    </source>
</evidence>
<dbReference type="AlphaFoldDB" id="A0A2M9XEX5"/>
<keyword evidence="2" id="KW-1185">Reference proteome</keyword>
<reference evidence="1 2" key="1">
    <citation type="submission" date="2017-07" db="EMBL/GenBank/DDBJ databases">
        <title>Leptospira spp. isolated from tropical soils.</title>
        <authorList>
            <person name="Thibeaux R."/>
            <person name="Iraola G."/>
            <person name="Ferres I."/>
            <person name="Bierque E."/>
            <person name="Girault D."/>
            <person name="Soupe-Gilbert M.-E."/>
            <person name="Picardeau M."/>
            <person name="Goarant C."/>
        </authorList>
    </citation>
    <scope>NUCLEOTIDE SEQUENCE [LARGE SCALE GENOMIC DNA]</scope>
    <source>
        <strain evidence="1 2">MCA1-C-A1</strain>
    </source>
</reference>
<dbReference type="OrthoDB" id="340567at2"/>
<dbReference type="EMBL" id="NPDN01000003">
    <property type="protein sequence ID" value="PJZ26179.1"/>
    <property type="molecule type" value="Genomic_DNA"/>
</dbReference>
<dbReference type="RefSeq" id="WP_100705971.1">
    <property type="nucleotide sequence ID" value="NZ_NPDL01000003.1"/>
</dbReference>
<comment type="caution">
    <text evidence="1">The sequence shown here is derived from an EMBL/GenBank/DDBJ whole genome shotgun (WGS) entry which is preliminary data.</text>
</comment>